<organism evidence="1 2">
    <name type="scientific">Funiculus sociatus GB2-A5</name>
    <dbReference type="NCBI Taxonomy" id="2933946"/>
    <lineage>
        <taxon>Bacteria</taxon>
        <taxon>Bacillati</taxon>
        <taxon>Cyanobacteriota</taxon>
        <taxon>Cyanophyceae</taxon>
        <taxon>Coleofasciculales</taxon>
        <taxon>Coleofasciculaceae</taxon>
        <taxon>Funiculus</taxon>
    </lineage>
</organism>
<dbReference type="EMBL" id="JAMPKK010000104">
    <property type="protein sequence ID" value="MEP0868023.1"/>
    <property type="molecule type" value="Genomic_DNA"/>
</dbReference>
<gene>
    <name evidence="1" type="ORF">NDI37_26650</name>
</gene>
<protein>
    <submittedName>
        <fullName evidence="1">Helix-turn-helix domain-containing protein</fullName>
    </submittedName>
</protein>
<comment type="caution">
    <text evidence="1">The sequence shown here is derived from an EMBL/GenBank/DDBJ whole genome shotgun (WGS) entry which is preliminary data.</text>
</comment>
<evidence type="ECO:0000313" key="1">
    <source>
        <dbReference type="EMBL" id="MEP0868023.1"/>
    </source>
</evidence>
<dbReference type="Pfam" id="PF13565">
    <property type="entry name" value="HTH_32"/>
    <property type="match status" value="1"/>
</dbReference>
<reference evidence="1 2" key="1">
    <citation type="submission" date="2022-04" db="EMBL/GenBank/DDBJ databases">
        <title>Positive selection, recombination, and allopatry shape intraspecific diversity of widespread and dominant cyanobacteria.</title>
        <authorList>
            <person name="Wei J."/>
            <person name="Shu W."/>
            <person name="Hu C."/>
        </authorList>
    </citation>
    <scope>NUCLEOTIDE SEQUENCE [LARGE SCALE GENOMIC DNA]</scope>
    <source>
        <strain evidence="1 2">GB2-A5</strain>
    </source>
</reference>
<proteinExistence type="predicted"/>
<name>A0ABV0JX30_9CYAN</name>
<accession>A0ABV0JX30</accession>
<dbReference type="RefSeq" id="WP_190423027.1">
    <property type="nucleotide sequence ID" value="NZ_JAMPKK010000104.1"/>
</dbReference>
<dbReference type="Proteomes" id="UP001442494">
    <property type="component" value="Unassembled WGS sequence"/>
</dbReference>
<dbReference type="SUPFAM" id="SSF46689">
    <property type="entry name" value="Homeodomain-like"/>
    <property type="match status" value="1"/>
</dbReference>
<sequence length="129" mass="14487">MPTTEKKDPNANAAKRFSVNLSFIQDLLKRYRQEGGIAPKKHGGGATAKLNDEQVALVVRLLEEDNDAILVELCERLEQHSGVRVSRATMGRITQKLLLTRKKSHSMPVNETLNECNAYELSIGTRWAR</sequence>
<evidence type="ECO:0000313" key="2">
    <source>
        <dbReference type="Proteomes" id="UP001442494"/>
    </source>
</evidence>
<dbReference type="InterPro" id="IPR009057">
    <property type="entry name" value="Homeodomain-like_sf"/>
</dbReference>
<keyword evidence="2" id="KW-1185">Reference proteome</keyword>